<protein>
    <submittedName>
        <fullName evidence="1">DUF6119 family protein</fullName>
    </submittedName>
</protein>
<dbReference type="Pfam" id="PF19614">
    <property type="entry name" value="DUF6119"/>
    <property type="match status" value="1"/>
</dbReference>
<sequence>MWLTIYLLRNGAVADQSVLRSKATVTNLSFRVDDPKIRNAFFLQGESVVPKWLKDLESLVVANSSSAEYERASLGAVVLVESGDRVVAVTFGTGFLAIEPSWIERGFGLRVVANGVSARRLRGVQTRVIASNSRDQYTLLPVDGELADLRIEVDEDWLRQMSGKATDQDFASTIAGADSLRIAVPKFDLSRLSSKIDKVLEIYSLDDYKEHFSFLDQIVPLDKSNPVVEVLDNAVGELLRDGSTDVSFAPPDPFDMEALDHYELVLGHKDRYSIPDVDHTSVIEAIDALSPEKSPLEDVMVYAVDADGSAIQRGSRLKAYARAEVSHEGNNYLLSSGLWFEVEKNFVKKINADLSDVEDITNDLNLPPWVSEFLKEDEKDKTKEGSYNIITAEDRKYALLDKNLVVFSQYERLEICDLLTPDAELLCVKAATDSSSLSHLVAQVENSARAWEDELYQAKLAEAWGKICPGQAAPARSNAKFVLAIATDRPGSLSESLFFFAKVQVAHCVKAVRRAGFKVALARIEVESGPATKVEKESSETK</sequence>
<evidence type="ECO:0000313" key="2">
    <source>
        <dbReference type="Proteomes" id="UP001589890"/>
    </source>
</evidence>
<evidence type="ECO:0000313" key="1">
    <source>
        <dbReference type="EMBL" id="MFC0623177.1"/>
    </source>
</evidence>
<dbReference type="InterPro" id="IPR026487">
    <property type="entry name" value="CHP04141"/>
</dbReference>
<dbReference type="Proteomes" id="UP001589890">
    <property type="component" value="Unassembled WGS sequence"/>
</dbReference>
<dbReference type="EMBL" id="JBHLTC010000002">
    <property type="protein sequence ID" value="MFC0623177.1"/>
    <property type="molecule type" value="Genomic_DNA"/>
</dbReference>
<dbReference type="RefSeq" id="WP_380043867.1">
    <property type="nucleotide sequence ID" value="NZ_JBHLTC010000002.1"/>
</dbReference>
<accession>A0ABV6QHF6</accession>
<proteinExistence type="predicted"/>
<keyword evidence="2" id="KW-1185">Reference proteome</keyword>
<organism evidence="1 2">
    <name type="scientific">Kribbella deserti</name>
    <dbReference type="NCBI Taxonomy" id="1926257"/>
    <lineage>
        <taxon>Bacteria</taxon>
        <taxon>Bacillati</taxon>
        <taxon>Actinomycetota</taxon>
        <taxon>Actinomycetes</taxon>
        <taxon>Propionibacteriales</taxon>
        <taxon>Kribbellaceae</taxon>
        <taxon>Kribbella</taxon>
    </lineage>
</organism>
<reference evidence="1 2" key="1">
    <citation type="submission" date="2024-09" db="EMBL/GenBank/DDBJ databases">
        <authorList>
            <person name="Sun Q."/>
            <person name="Mori K."/>
        </authorList>
    </citation>
    <scope>NUCLEOTIDE SEQUENCE [LARGE SCALE GENOMIC DNA]</scope>
    <source>
        <strain evidence="1 2">CGMCC 1.15906</strain>
    </source>
</reference>
<dbReference type="NCBIfam" id="TIGR04141">
    <property type="entry name" value="TIGR04141 family sporadically distributed protein"/>
    <property type="match status" value="1"/>
</dbReference>
<comment type="caution">
    <text evidence="1">The sequence shown here is derived from an EMBL/GenBank/DDBJ whole genome shotgun (WGS) entry which is preliminary data.</text>
</comment>
<name>A0ABV6QHF6_9ACTN</name>
<gene>
    <name evidence="1" type="ORF">ACFFGN_03835</name>
</gene>